<dbReference type="Pfam" id="PF01467">
    <property type="entry name" value="CTP_transf_like"/>
    <property type="match status" value="1"/>
</dbReference>
<keyword evidence="4" id="KW-0511">Multifunctional enzyme</keyword>
<dbReference type="NCBIfam" id="TIGR00125">
    <property type="entry name" value="cyt_tran_rel"/>
    <property type="match status" value="1"/>
</dbReference>
<feature type="domain" description="Cytidyltransferase-like" evidence="7">
    <location>
        <begin position="352"/>
        <end position="441"/>
    </location>
</feature>
<evidence type="ECO:0000256" key="2">
    <source>
        <dbReference type="ARBA" id="ARBA00022679"/>
    </source>
</evidence>
<evidence type="ECO:0000256" key="4">
    <source>
        <dbReference type="ARBA" id="ARBA00023268"/>
    </source>
</evidence>
<dbReference type="Gene3D" id="3.40.50.620">
    <property type="entry name" value="HUPs"/>
    <property type="match status" value="1"/>
</dbReference>
<reference evidence="8 9" key="1">
    <citation type="submission" date="2018-06" db="EMBL/GenBank/DDBJ databases">
        <title>Genomic Encyclopedia of Archaeal and Bacterial Type Strains, Phase II (KMG-II): from individual species to whole genera.</title>
        <authorList>
            <person name="Goeker M."/>
        </authorList>
    </citation>
    <scope>NUCLEOTIDE SEQUENCE [LARGE SCALE GENOMIC DNA]</scope>
    <source>
        <strain evidence="8 9">ATCC BAA-1881</strain>
    </source>
</reference>
<dbReference type="InterPro" id="IPR029056">
    <property type="entry name" value="Ribokinase-like"/>
</dbReference>
<keyword evidence="2 8" id="KW-0808">Transferase</keyword>
<feature type="domain" description="Carbohydrate kinase PfkB" evidence="6">
    <location>
        <begin position="13"/>
        <end position="309"/>
    </location>
</feature>
<dbReference type="RefSeq" id="WP_170142597.1">
    <property type="nucleotide sequence ID" value="NZ_BIFX01000001.1"/>
</dbReference>
<keyword evidence="9" id="KW-1185">Reference proteome</keyword>
<evidence type="ECO:0000313" key="9">
    <source>
        <dbReference type="Proteomes" id="UP000248806"/>
    </source>
</evidence>
<dbReference type="InterPro" id="IPR002173">
    <property type="entry name" value="Carboh/pur_kinase_PfkB_CS"/>
</dbReference>
<dbReference type="Proteomes" id="UP000248806">
    <property type="component" value="Unassembled WGS sequence"/>
</dbReference>
<dbReference type="GO" id="GO:0009244">
    <property type="term" value="P:lipopolysaccharide core region biosynthetic process"/>
    <property type="evidence" value="ECO:0007669"/>
    <property type="project" value="UniProtKB-UniPathway"/>
</dbReference>
<protein>
    <submittedName>
        <fullName evidence="8">D-beta-D-heptose 7-phosphate kinase/D-beta-D-heptose 1-phosphate adenosyltransferase</fullName>
    </submittedName>
</protein>
<dbReference type="Pfam" id="PF00294">
    <property type="entry name" value="PfkB"/>
    <property type="match status" value="1"/>
</dbReference>
<comment type="caution">
    <text evidence="8">The sequence shown here is derived from an EMBL/GenBank/DDBJ whole genome shotgun (WGS) entry which is preliminary data.</text>
</comment>
<dbReference type="EMBL" id="QKUF01000008">
    <property type="protein sequence ID" value="PZW29377.1"/>
    <property type="molecule type" value="Genomic_DNA"/>
</dbReference>
<dbReference type="InterPro" id="IPR011611">
    <property type="entry name" value="PfkB_dom"/>
</dbReference>
<evidence type="ECO:0000256" key="5">
    <source>
        <dbReference type="ARBA" id="ARBA00023277"/>
    </source>
</evidence>
<gene>
    <name evidence="8" type="ORF">EI42_02671</name>
</gene>
<dbReference type="GO" id="GO:0005829">
    <property type="term" value="C:cytosol"/>
    <property type="evidence" value="ECO:0007669"/>
    <property type="project" value="TreeGrafter"/>
</dbReference>
<evidence type="ECO:0000313" key="8">
    <source>
        <dbReference type="EMBL" id="PZW29377.1"/>
    </source>
</evidence>
<keyword evidence="3 8" id="KW-0418">Kinase</keyword>
<proteinExistence type="predicted"/>
<dbReference type="UniPathway" id="UPA00958"/>
<dbReference type="Gene3D" id="3.40.1190.20">
    <property type="match status" value="1"/>
</dbReference>
<dbReference type="InterPro" id="IPR004821">
    <property type="entry name" value="Cyt_trans-like"/>
</dbReference>
<name>A0A326UK90_THEHA</name>
<dbReference type="PROSITE" id="PS00583">
    <property type="entry name" value="PFKB_KINASES_1"/>
    <property type="match status" value="1"/>
</dbReference>
<organism evidence="8 9">
    <name type="scientific">Thermosporothrix hazakensis</name>
    <dbReference type="NCBI Taxonomy" id="644383"/>
    <lineage>
        <taxon>Bacteria</taxon>
        <taxon>Bacillati</taxon>
        <taxon>Chloroflexota</taxon>
        <taxon>Ktedonobacteria</taxon>
        <taxon>Ktedonobacterales</taxon>
        <taxon>Thermosporotrichaceae</taxon>
        <taxon>Thermosporothrix</taxon>
    </lineage>
</organism>
<dbReference type="GO" id="GO:0033785">
    <property type="term" value="F:heptose 7-phosphate kinase activity"/>
    <property type="evidence" value="ECO:0007669"/>
    <property type="project" value="TreeGrafter"/>
</dbReference>
<evidence type="ECO:0000256" key="3">
    <source>
        <dbReference type="ARBA" id="ARBA00022777"/>
    </source>
</evidence>
<evidence type="ECO:0000259" key="7">
    <source>
        <dbReference type="Pfam" id="PF01467"/>
    </source>
</evidence>
<comment type="pathway">
    <text evidence="1">Bacterial outer membrane biogenesis; LPS core biosynthesis.</text>
</comment>
<dbReference type="SUPFAM" id="SSF52374">
    <property type="entry name" value="Nucleotidylyl transferase"/>
    <property type="match status" value="1"/>
</dbReference>
<sequence>MTSIESVRRFRQKKILVLGDALLDTYIETESSRLCREAPVPLLNKVAEIHIPGGAANCAANVSALGAEVVFLSIVGSDRAADLLKQELHTLDTLEFITSQQQTTPHKCRILTEHHYVARLDEGAVRGHIYEETCYQELLARLEKWYSWCDALIVSDYCYGVLAPHIIEALCQLQSKHAKPLILDSQDLLRFRQLPTTVITPNETEARMTAYGFGCVSDDIWQIATTLQQHMEAETILITRAEKGAVLLKRDGTQAQIPTHPVSQPHDVGAGDTFAATLTLALTAHLSLEEATGIACEAANIAVSRPRTAVVTHQELLQRISLRASRNTTPDEETLLALLEAQRQQGKRIVLTSGVFDILNVGHLYFLRTARQYGDVLVVGVNSEQSVQELKGPRKPINSASDRLALVAALGLVDYALLFNEPTAHALLEKIRPTIYIKGGDHSDLPAIEVQAAEAVNAQVVLIPLLGEAGEPEQSA</sequence>
<dbReference type="InterPro" id="IPR014729">
    <property type="entry name" value="Rossmann-like_a/b/a_fold"/>
</dbReference>
<dbReference type="AlphaFoldDB" id="A0A326UK90"/>
<dbReference type="GO" id="GO:0033786">
    <property type="term" value="F:heptose-1-phosphate adenylyltransferase activity"/>
    <property type="evidence" value="ECO:0007669"/>
    <property type="project" value="TreeGrafter"/>
</dbReference>
<keyword evidence="5" id="KW-0119">Carbohydrate metabolism</keyword>
<accession>A0A326UK90</accession>
<evidence type="ECO:0000259" key="6">
    <source>
        <dbReference type="Pfam" id="PF00294"/>
    </source>
</evidence>
<dbReference type="PANTHER" id="PTHR46969:SF1">
    <property type="entry name" value="BIFUNCTIONAL PROTEIN HLDE"/>
    <property type="match status" value="1"/>
</dbReference>
<evidence type="ECO:0000256" key="1">
    <source>
        <dbReference type="ARBA" id="ARBA00004713"/>
    </source>
</evidence>
<dbReference type="SUPFAM" id="SSF53613">
    <property type="entry name" value="Ribokinase-like"/>
    <property type="match status" value="1"/>
</dbReference>
<dbReference type="PANTHER" id="PTHR46969">
    <property type="entry name" value="BIFUNCTIONAL PROTEIN HLDE"/>
    <property type="match status" value="1"/>
</dbReference>